<dbReference type="Proteomes" id="UP001444661">
    <property type="component" value="Unassembled WGS sequence"/>
</dbReference>
<keyword evidence="2" id="KW-1185">Reference proteome</keyword>
<sequence>MSSRGPTAPARVWPCGDPALYFDPATRTCVAQCPGVAYADDATGLCTACPAGTKLGADGSMCQPCLAGTFADMGVCVPCQPGMYAAVGSTRCQLCPLGYAVSADRGGCVPCPAGSFASIGPAGCLPCSAGTFAGAPALTVCMTCPVGTVTQGQVVDTDGTLVMGATSCQPCAPGTFSGVGRQYVRAVPAQYDILCWKLWLHALPGRFIVSFFISTVTLSSH</sequence>
<evidence type="ECO:0008006" key="3">
    <source>
        <dbReference type="Google" id="ProtNLM"/>
    </source>
</evidence>
<organism evidence="1 2">
    <name type="scientific">Apiospora rasikravindrae</name>
    <dbReference type="NCBI Taxonomy" id="990691"/>
    <lineage>
        <taxon>Eukaryota</taxon>
        <taxon>Fungi</taxon>
        <taxon>Dikarya</taxon>
        <taxon>Ascomycota</taxon>
        <taxon>Pezizomycotina</taxon>
        <taxon>Sordariomycetes</taxon>
        <taxon>Xylariomycetidae</taxon>
        <taxon>Amphisphaeriales</taxon>
        <taxon>Apiosporaceae</taxon>
        <taxon>Apiospora</taxon>
    </lineage>
</organism>
<dbReference type="InterPro" id="IPR009030">
    <property type="entry name" value="Growth_fac_rcpt_cys_sf"/>
</dbReference>
<proteinExistence type="predicted"/>
<dbReference type="SUPFAM" id="SSF57184">
    <property type="entry name" value="Growth factor receptor domain"/>
    <property type="match status" value="1"/>
</dbReference>
<protein>
    <recommendedName>
        <fullName evidence="3">Tyrosine-protein kinase ephrin type A/B receptor-like domain-containing protein</fullName>
    </recommendedName>
</protein>
<dbReference type="PANTHER" id="PTHR46967">
    <property type="entry name" value="INSULIN-LIKE GROWTH FACTOR BINDING PROTEIN,N-TERMINAL"/>
    <property type="match status" value="1"/>
</dbReference>
<dbReference type="SMART" id="SM01411">
    <property type="entry name" value="Ephrin_rec_like"/>
    <property type="match status" value="2"/>
</dbReference>
<dbReference type="Gene3D" id="2.10.50.10">
    <property type="entry name" value="Tumor Necrosis Factor Receptor, subunit A, domain 2"/>
    <property type="match status" value="1"/>
</dbReference>
<dbReference type="EMBL" id="JAQQWK010000013">
    <property type="protein sequence ID" value="KAK8017406.1"/>
    <property type="molecule type" value="Genomic_DNA"/>
</dbReference>
<comment type="caution">
    <text evidence="1">The sequence shown here is derived from an EMBL/GenBank/DDBJ whole genome shotgun (WGS) entry which is preliminary data.</text>
</comment>
<evidence type="ECO:0000313" key="1">
    <source>
        <dbReference type="EMBL" id="KAK8017406.1"/>
    </source>
</evidence>
<gene>
    <name evidence="1" type="ORF">PG993_013732</name>
</gene>
<dbReference type="PANTHER" id="PTHR46967:SF2">
    <property type="entry name" value="SUSHI, VON WILLEBRAND FACTOR TYPE A, EGF AND PENTRAXIN DOMAIN-CONTAINING PROTEIN 1-LIKE"/>
    <property type="match status" value="1"/>
</dbReference>
<accession>A0ABR1RS76</accession>
<reference evidence="1 2" key="1">
    <citation type="submission" date="2023-01" db="EMBL/GenBank/DDBJ databases">
        <title>Analysis of 21 Apiospora genomes using comparative genomics revels a genus with tremendous synthesis potential of carbohydrate active enzymes and secondary metabolites.</title>
        <authorList>
            <person name="Sorensen T."/>
        </authorList>
    </citation>
    <scope>NUCLEOTIDE SEQUENCE [LARGE SCALE GENOMIC DNA]</scope>
    <source>
        <strain evidence="1 2">CBS 33761</strain>
    </source>
</reference>
<name>A0ABR1RS76_9PEZI</name>
<evidence type="ECO:0000313" key="2">
    <source>
        <dbReference type="Proteomes" id="UP001444661"/>
    </source>
</evidence>
<dbReference type="Gene3D" id="2.10.220.10">
    <property type="entry name" value="Hormone Receptor, Insulin-like Growth Factor Receptor 1, Chain A, domain 2"/>
    <property type="match status" value="1"/>
</dbReference>